<evidence type="ECO:0000313" key="2">
    <source>
        <dbReference type="Proteomes" id="UP000595917"/>
    </source>
</evidence>
<dbReference type="KEGG" id="bhc:JFL75_12270"/>
<reference evidence="1" key="1">
    <citation type="submission" date="2021-01" db="EMBL/GenBank/DDBJ databases">
        <title>Description of Breznakiella homolactica.</title>
        <authorList>
            <person name="Song Y."/>
            <person name="Brune A."/>
        </authorList>
    </citation>
    <scope>NUCLEOTIDE SEQUENCE</scope>
    <source>
        <strain evidence="1">RmG30</strain>
    </source>
</reference>
<dbReference type="AlphaFoldDB" id="A0A7T7XJT3"/>
<dbReference type="SUPFAM" id="SSF52058">
    <property type="entry name" value="L domain-like"/>
    <property type="match status" value="1"/>
</dbReference>
<protein>
    <recommendedName>
        <fullName evidence="3">Leucine-rich repeat domain-containing protein</fullName>
    </recommendedName>
</protein>
<proteinExistence type="predicted"/>
<dbReference type="InterPro" id="IPR032675">
    <property type="entry name" value="LRR_dom_sf"/>
</dbReference>
<keyword evidence="2" id="KW-1185">Reference proteome</keyword>
<dbReference type="Proteomes" id="UP000595917">
    <property type="component" value="Chromosome"/>
</dbReference>
<accession>A0A7T7XJT3</accession>
<evidence type="ECO:0000313" key="1">
    <source>
        <dbReference type="EMBL" id="QQO07719.1"/>
    </source>
</evidence>
<name>A0A7T7XJT3_9SPIR</name>
<organism evidence="1 2">
    <name type="scientific">Breznakiella homolactica</name>
    <dbReference type="NCBI Taxonomy" id="2798577"/>
    <lineage>
        <taxon>Bacteria</taxon>
        <taxon>Pseudomonadati</taxon>
        <taxon>Spirochaetota</taxon>
        <taxon>Spirochaetia</taxon>
        <taxon>Spirochaetales</taxon>
        <taxon>Breznakiellaceae</taxon>
        <taxon>Breznakiella</taxon>
    </lineage>
</organism>
<gene>
    <name evidence="1" type="ORF">JFL75_12270</name>
</gene>
<evidence type="ECO:0008006" key="3">
    <source>
        <dbReference type="Google" id="ProtNLM"/>
    </source>
</evidence>
<dbReference type="EMBL" id="CP067089">
    <property type="protein sequence ID" value="QQO07719.1"/>
    <property type="molecule type" value="Genomic_DNA"/>
</dbReference>
<dbReference type="RefSeq" id="WP_215625025.1">
    <property type="nucleotide sequence ID" value="NZ_CP067089.2"/>
</dbReference>
<sequence length="202" mass="22977">MEKSVYNKKEDALVLAAFGERDMRLLERHCDAGRINLWFEGTACPDLDFLLPCEKLEKLAIFGGNISDYSALGRLPNLKELFMNGRLRRWLDCFDFLGCIRSAEKIQIMNYPMVSSFPNLANCINLETVEISGCKRLTDISNVVTIPRLKSFGISGTQHSAAELEFIARKAGMLAMQVSLKNRKETDAFETIRQRYNLAVWI</sequence>
<dbReference type="Gene3D" id="3.80.10.10">
    <property type="entry name" value="Ribonuclease Inhibitor"/>
    <property type="match status" value="1"/>
</dbReference>